<feature type="active site" description="Proton acceptor" evidence="4">
    <location>
        <position position="214"/>
    </location>
</feature>
<evidence type="ECO:0000313" key="6">
    <source>
        <dbReference type="EMBL" id="RJF87794.1"/>
    </source>
</evidence>
<evidence type="ECO:0000313" key="7">
    <source>
        <dbReference type="Proteomes" id="UP000284605"/>
    </source>
</evidence>
<organism evidence="6 7">
    <name type="scientific">Oleomonas cavernae</name>
    <dbReference type="NCBI Taxonomy" id="2320859"/>
    <lineage>
        <taxon>Bacteria</taxon>
        <taxon>Pseudomonadati</taxon>
        <taxon>Pseudomonadota</taxon>
        <taxon>Alphaproteobacteria</taxon>
        <taxon>Acetobacterales</taxon>
        <taxon>Acetobacteraceae</taxon>
        <taxon>Oleomonas</taxon>
    </lineage>
</organism>
<proteinExistence type="predicted"/>
<evidence type="ECO:0000256" key="1">
    <source>
        <dbReference type="ARBA" id="ARBA00022801"/>
    </source>
</evidence>
<dbReference type="GO" id="GO:0016787">
    <property type="term" value="F:hydrolase activity"/>
    <property type="evidence" value="ECO:0007669"/>
    <property type="project" value="UniProtKB-UniRule"/>
</dbReference>
<feature type="domain" description="PNPLA" evidence="5">
    <location>
        <begin position="56"/>
        <end position="227"/>
    </location>
</feature>
<reference evidence="6 7" key="1">
    <citation type="submission" date="2018-09" db="EMBL/GenBank/DDBJ databases">
        <authorList>
            <person name="Zhu H."/>
        </authorList>
    </citation>
    <scope>NUCLEOTIDE SEQUENCE [LARGE SCALE GENOMIC DNA]</scope>
    <source>
        <strain evidence="6 7">K1W22B-8</strain>
    </source>
</reference>
<keyword evidence="2 4" id="KW-0442">Lipid degradation</keyword>
<evidence type="ECO:0000256" key="3">
    <source>
        <dbReference type="ARBA" id="ARBA00023098"/>
    </source>
</evidence>
<dbReference type="InterPro" id="IPR016035">
    <property type="entry name" value="Acyl_Trfase/lysoPLipase"/>
</dbReference>
<accession>A0A418WCS6</accession>
<evidence type="ECO:0000256" key="4">
    <source>
        <dbReference type="PROSITE-ProRule" id="PRU01161"/>
    </source>
</evidence>
<keyword evidence="3 4" id="KW-0443">Lipid metabolism</keyword>
<dbReference type="PROSITE" id="PS51635">
    <property type="entry name" value="PNPLA"/>
    <property type="match status" value="1"/>
</dbReference>
<dbReference type="EMBL" id="QYUK01000011">
    <property type="protein sequence ID" value="RJF87794.1"/>
    <property type="molecule type" value="Genomic_DNA"/>
</dbReference>
<sequence length="368" mass="39284">MQASARRGRPLIWRVRRKPRVEEPSLADSPVIELMRARQAAGSKPGARQDAYRLAVVIEGGGMRGVVAGGMVSALEVLGLLDTIDAVYGTSAGACAGAYLLAGQALDGTRIFYEDINNKAFLRFGRALIGRPVMNTDYLIDNVIGEIRALDAERVIASPIPLVMMATDVATGAAVGLRGFRNRAAVLNSLRASTRLPMVGGRPVPGADGRLLVDGALSAPIPVALAAAEGATHLLVLSTRPDVSGLDGGPSRSWFARLLARRVSPAVAAAYLARPQLYLKLAASLLDAHLPGPGNPHLAVIRPARPLREIGKVERRRVRLLRGASAGWSAIATLFGDETDSPFADLPPLRLRQRMRMGIPLYGRRRQE</sequence>
<dbReference type="AlphaFoldDB" id="A0A418WCS6"/>
<dbReference type="Pfam" id="PF01734">
    <property type="entry name" value="Patatin"/>
    <property type="match status" value="1"/>
</dbReference>
<name>A0A418WCS6_9PROT</name>
<protein>
    <recommendedName>
        <fullName evidence="5">PNPLA domain-containing protein</fullName>
    </recommendedName>
</protein>
<comment type="caution">
    <text evidence="6">The sequence shown here is derived from an EMBL/GenBank/DDBJ whole genome shotgun (WGS) entry which is preliminary data.</text>
</comment>
<dbReference type="GO" id="GO:0016042">
    <property type="term" value="P:lipid catabolic process"/>
    <property type="evidence" value="ECO:0007669"/>
    <property type="project" value="UniProtKB-UniRule"/>
</dbReference>
<feature type="active site" description="Nucleophile" evidence="4">
    <location>
        <position position="91"/>
    </location>
</feature>
<dbReference type="PANTHER" id="PTHR14226:SF64">
    <property type="entry name" value="PNPLA DOMAIN-CONTAINING PROTEIN"/>
    <property type="match status" value="1"/>
</dbReference>
<feature type="short sequence motif" description="GXGXXG" evidence="4">
    <location>
        <begin position="60"/>
        <end position="65"/>
    </location>
</feature>
<dbReference type="SUPFAM" id="SSF52151">
    <property type="entry name" value="FabD/lysophospholipase-like"/>
    <property type="match status" value="1"/>
</dbReference>
<evidence type="ECO:0000256" key="2">
    <source>
        <dbReference type="ARBA" id="ARBA00022963"/>
    </source>
</evidence>
<feature type="short sequence motif" description="GXSXG" evidence="4">
    <location>
        <begin position="89"/>
        <end position="93"/>
    </location>
</feature>
<dbReference type="Proteomes" id="UP000284605">
    <property type="component" value="Unassembled WGS sequence"/>
</dbReference>
<keyword evidence="1 4" id="KW-0378">Hydrolase</keyword>
<dbReference type="InterPro" id="IPR002641">
    <property type="entry name" value="PNPLA_dom"/>
</dbReference>
<feature type="short sequence motif" description="DGA/G" evidence="4">
    <location>
        <begin position="214"/>
        <end position="216"/>
    </location>
</feature>
<dbReference type="InterPro" id="IPR050301">
    <property type="entry name" value="NTE"/>
</dbReference>
<keyword evidence="7" id="KW-1185">Reference proteome</keyword>
<dbReference type="Gene3D" id="3.40.1090.10">
    <property type="entry name" value="Cytosolic phospholipase A2 catalytic domain"/>
    <property type="match status" value="1"/>
</dbReference>
<evidence type="ECO:0000259" key="5">
    <source>
        <dbReference type="PROSITE" id="PS51635"/>
    </source>
</evidence>
<dbReference type="PANTHER" id="PTHR14226">
    <property type="entry name" value="NEUROPATHY TARGET ESTERASE/SWISS CHEESE D.MELANOGASTER"/>
    <property type="match status" value="1"/>
</dbReference>
<gene>
    <name evidence="6" type="ORF">D3874_12805</name>
</gene>